<geneLocation type="mitochondrion" evidence="13"/>
<comment type="similarity">
    <text evidence="2 10">Belongs to the complex I subunit 1 family.</text>
</comment>
<feature type="transmembrane region" description="Helical" evidence="12">
    <location>
        <begin position="252"/>
        <end position="269"/>
    </location>
</feature>
<reference evidence="13" key="1">
    <citation type="submission" date="2005-02" db="EMBL/GenBank/DDBJ databases">
        <title>The complete sequence of Branchiostoma belcheri and comparative analyses of amphioxus mitochondrial genome.</title>
        <authorList>
            <person name="Wang Y.-Q."/>
            <person name="Xu Q.-S."/>
        </authorList>
    </citation>
    <scope>NUCLEOTIDE SEQUENCE</scope>
    <source>
        <strain evidence="13">O4.6</strain>
    </source>
</reference>
<feature type="transmembrane region" description="Helical" evidence="12">
    <location>
        <begin position="72"/>
        <end position="91"/>
    </location>
</feature>
<proteinExistence type="inferred from homology"/>
<feature type="transmembrane region" description="Helical" evidence="12">
    <location>
        <begin position="289"/>
        <end position="307"/>
    </location>
</feature>
<evidence type="ECO:0000256" key="3">
    <source>
        <dbReference type="ARBA" id="ARBA00012944"/>
    </source>
</evidence>
<keyword evidence="7 10" id="KW-0520">NAD</keyword>
<dbReference type="PROSITE" id="PS00668">
    <property type="entry name" value="COMPLEX1_ND1_2"/>
    <property type="match status" value="1"/>
</dbReference>
<keyword evidence="5 10" id="KW-0812">Transmembrane</keyword>
<evidence type="ECO:0000256" key="5">
    <source>
        <dbReference type="ARBA" id="ARBA00022692"/>
    </source>
</evidence>
<keyword evidence="8 12" id="KW-0472">Membrane</keyword>
<keyword evidence="6 12" id="KW-1133">Transmembrane helix</keyword>
<feature type="transmembrane region" description="Helical" evidence="12">
    <location>
        <begin position="175"/>
        <end position="194"/>
    </location>
</feature>
<dbReference type="GO" id="GO:0003954">
    <property type="term" value="F:NADH dehydrogenase activity"/>
    <property type="evidence" value="ECO:0007669"/>
    <property type="project" value="TreeGrafter"/>
</dbReference>
<accession>Q4KRG7</accession>
<dbReference type="HAMAP" id="MF_01350">
    <property type="entry name" value="NDH1_NuoH"/>
    <property type="match status" value="1"/>
</dbReference>
<evidence type="ECO:0000256" key="1">
    <source>
        <dbReference type="ARBA" id="ARBA00004141"/>
    </source>
</evidence>
<gene>
    <name evidence="13" type="primary">ND1</name>
</gene>
<dbReference type="PANTHER" id="PTHR11432">
    <property type="entry name" value="NADH DEHYDROGENASE SUBUNIT 1"/>
    <property type="match status" value="1"/>
</dbReference>
<sequence>MVYLSVLHLFLYFVPVLLAVAFLTLTERKVIGYVQLRKGPNVVGPYGLLQPVADGVKLFIKEPIKPSSSNPWVFFFAPMLALILAFLLWMPVPIVESFVELNFAVLFVLAISSLSVYSIMASGWSSNSKYALLGALRAVAQMVSYEVSLGLIILSLVCLVGGFNLVQFFSAQEDVLLVLSCWPLAVMWFISTVAETNRSPFDLTEGESELVSGFNVEYSGGPFALFFLAEYANILFMNVLSVILFLSVHFTLLDMSLKVGFLAGLYLWFRASYPRFRYDQLMHLAWKSFLPMSLGLLMLNFTLPLMFSGVSGGM</sequence>
<dbReference type="GO" id="GO:0009060">
    <property type="term" value="P:aerobic respiration"/>
    <property type="evidence" value="ECO:0007669"/>
    <property type="project" value="TreeGrafter"/>
</dbReference>
<dbReference type="Pfam" id="PF00146">
    <property type="entry name" value="NADHdh"/>
    <property type="match status" value="1"/>
</dbReference>
<dbReference type="PANTHER" id="PTHR11432:SF3">
    <property type="entry name" value="NADH-UBIQUINONE OXIDOREDUCTASE CHAIN 1"/>
    <property type="match status" value="1"/>
</dbReference>
<feature type="transmembrane region" description="Helical" evidence="12">
    <location>
        <begin position="103"/>
        <end position="124"/>
    </location>
</feature>
<feature type="transmembrane region" description="Helical" evidence="12">
    <location>
        <begin position="6"/>
        <end position="25"/>
    </location>
</feature>
<dbReference type="EMBL" id="AY932825">
    <property type="protein sequence ID" value="AAX15692.1"/>
    <property type="molecule type" value="Genomic_DNA"/>
</dbReference>
<evidence type="ECO:0000256" key="11">
    <source>
        <dbReference type="RuleBase" id="RU000473"/>
    </source>
</evidence>
<dbReference type="GO" id="GO:0008137">
    <property type="term" value="F:NADH dehydrogenase (ubiquinone) activity"/>
    <property type="evidence" value="ECO:0007669"/>
    <property type="project" value="UniProtKB-EC"/>
</dbReference>
<dbReference type="PROSITE" id="PS00667">
    <property type="entry name" value="COMPLEX1_ND1_1"/>
    <property type="match status" value="1"/>
</dbReference>
<feature type="transmembrane region" description="Helical" evidence="12">
    <location>
        <begin position="223"/>
        <end position="246"/>
    </location>
</feature>
<evidence type="ECO:0000256" key="2">
    <source>
        <dbReference type="ARBA" id="ARBA00010535"/>
    </source>
</evidence>
<dbReference type="InterPro" id="IPR018086">
    <property type="entry name" value="NADH_UbQ_OxRdtase_su1_CS"/>
</dbReference>
<reference evidence="13" key="2">
    <citation type="journal article" date="2009" name="Mar. Biol. Res.">
        <title>Complete mitochondrial genomes defining two distinct lancelet species in the West Pacific Ocean.</title>
        <authorList>
            <person name="Zhong J."/>
            <person name="Zhang Q."/>
            <person name="Xu Q."/>
            <person name="Schubert M."/>
            <person name="Laudet V."/>
            <person name="Wang Y."/>
        </authorList>
    </citation>
    <scope>NUCLEOTIDE SEQUENCE</scope>
    <source>
        <strain evidence="13">O4.6</strain>
    </source>
</reference>
<evidence type="ECO:0000256" key="7">
    <source>
        <dbReference type="ARBA" id="ARBA00023027"/>
    </source>
</evidence>
<feature type="transmembrane region" description="Helical" evidence="12">
    <location>
        <begin position="145"/>
        <end position="169"/>
    </location>
</feature>
<name>Q4KRG7_BRABE</name>
<evidence type="ECO:0000256" key="4">
    <source>
        <dbReference type="ARBA" id="ARBA00021009"/>
    </source>
</evidence>
<organism evidence="13">
    <name type="scientific">Branchiostoma belcheri</name>
    <name type="common">Amphioxus</name>
    <dbReference type="NCBI Taxonomy" id="7741"/>
    <lineage>
        <taxon>Eukaryota</taxon>
        <taxon>Metazoa</taxon>
        <taxon>Chordata</taxon>
        <taxon>Cephalochordata</taxon>
        <taxon>Leptocardii</taxon>
        <taxon>Amphioxiformes</taxon>
        <taxon>Branchiostomatidae</taxon>
        <taxon>Branchiostoma</taxon>
    </lineage>
</organism>
<protein>
    <recommendedName>
        <fullName evidence="4 11">NADH-ubiquinone oxidoreductase chain 1</fullName>
        <ecNumber evidence="3 11">7.1.1.2</ecNumber>
    </recommendedName>
</protein>
<keyword evidence="11 13" id="KW-0496">Mitochondrion</keyword>
<dbReference type="InterPro" id="IPR001694">
    <property type="entry name" value="NADH_UbQ_OxRdtase_su1/FPO"/>
</dbReference>
<evidence type="ECO:0000256" key="12">
    <source>
        <dbReference type="SAM" id="Phobius"/>
    </source>
</evidence>
<evidence type="ECO:0000256" key="10">
    <source>
        <dbReference type="RuleBase" id="RU000471"/>
    </source>
</evidence>
<dbReference type="AlphaFoldDB" id="Q4KRG7"/>
<evidence type="ECO:0000313" key="13">
    <source>
        <dbReference type="EMBL" id="AAX15692.1"/>
    </source>
</evidence>
<evidence type="ECO:0000256" key="9">
    <source>
        <dbReference type="ARBA" id="ARBA00049551"/>
    </source>
</evidence>
<evidence type="ECO:0000256" key="8">
    <source>
        <dbReference type="ARBA" id="ARBA00023136"/>
    </source>
</evidence>
<keyword evidence="11" id="KW-0830">Ubiquinone</keyword>
<comment type="subcellular location">
    <subcellularLocation>
        <location evidence="1">Membrane</location>
        <topology evidence="1">Multi-pass membrane protein</topology>
    </subcellularLocation>
    <subcellularLocation>
        <location evidence="10">Mitochondrion inner membrane</location>
        <topology evidence="10">Multi-pass membrane protein</topology>
    </subcellularLocation>
</comment>
<comment type="catalytic activity">
    <reaction evidence="9 11">
        <text>a ubiquinone + NADH + 5 H(+)(in) = a ubiquinol + NAD(+) + 4 H(+)(out)</text>
        <dbReference type="Rhea" id="RHEA:29091"/>
        <dbReference type="Rhea" id="RHEA-COMP:9565"/>
        <dbReference type="Rhea" id="RHEA-COMP:9566"/>
        <dbReference type="ChEBI" id="CHEBI:15378"/>
        <dbReference type="ChEBI" id="CHEBI:16389"/>
        <dbReference type="ChEBI" id="CHEBI:17976"/>
        <dbReference type="ChEBI" id="CHEBI:57540"/>
        <dbReference type="ChEBI" id="CHEBI:57945"/>
        <dbReference type="EC" id="7.1.1.2"/>
    </reaction>
</comment>
<evidence type="ECO:0000256" key="6">
    <source>
        <dbReference type="ARBA" id="ARBA00022989"/>
    </source>
</evidence>
<dbReference type="EC" id="7.1.1.2" evidence="3 11"/>
<dbReference type="GO" id="GO:0005743">
    <property type="term" value="C:mitochondrial inner membrane"/>
    <property type="evidence" value="ECO:0007669"/>
    <property type="project" value="UniProtKB-SubCell"/>
</dbReference>